<evidence type="ECO:0000313" key="9">
    <source>
        <dbReference type="EMBL" id="KAK6116271.1"/>
    </source>
</evidence>
<keyword evidence="3 7" id="KW-0479">Metal-binding</keyword>
<evidence type="ECO:0008006" key="11">
    <source>
        <dbReference type="Google" id="ProtNLM"/>
    </source>
</evidence>
<evidence type="ECO:0000313" key="10">
    <source>
        <dbReference type="Proteomes" id="UP001318860"/>
    </source>
</evidence>
<reference evidence="9 10" key="1">
    <citation type="journal article" date="2021" name="Comput. Struct. Biotechnol. J.">
        <title>De novo genome assembly of the potent medicinal plant Rehmannia glutinosa using nanopore technology.</title>
        <authorList>
            <person name="Ma L."/>
            <person name="Dong C."/>
            <person name="Song C."/>
            <person name="Wang X."/>
            <person name="Zheng X."/>
            <person name="Niu Y."/>
            <person name="Chen S."/>
            <person name="Feng W."/>
        </authorList>
    </citation>
    <scope>NUCLEOTIDE SEQUENCE [LARGE SCALE GENOMIC DNA]</scope>
    <source>
        <strain evidence="9">DH-2019</strain>
    </source>
</reference>
<keyword evidence="2 7" id="KW-0349">Heme</keyword>
<dbReference type="InterPro" id="IPR001128">
    <property type="entry name" value="Cyt_P450"/>
</dbReference>
<keyword evidence="8" id="KW-0732">Signal</keyword>
<dbReference type="CDD" id="cd20653">
    <property type="entry name" value="CYP81"/>
    <property type="match status" value="1"/>
</dbReference>
<dbReference type="SUPFAM" id="SSF48264">
    <property type="entry name" value="Cytochrome P450"/>
    <property type="match status" value="1"/>
</dbReference>
<name>A0ABR0U192_REHGL</name>
<evidence type="ECO:0000256" key="4">
    <source>
        <dbReference type="ARBA" id="ARBA00023002"/>
    </source>
</evidence>
<dbReference type="PRINTS" id="PR00385">
    <property type="entry name" value="P450"/>
</dbReference>
<dbReference type="PANTHER" id="PTHR47947:SF3">
    <property type="entry name" value="CYTOCHROME P450 81D1-LIKE"/>
    <property type="match status" value="1"/>
</dbReference>
<sequence>MEIETLLCSLFLICFTFLILNHRNEQKFKNLPPSPPGLPILGHLHLLKTGPHRALDALSKKYGPVMYLHFGCRPVLIISSSSAAEQCFSKNDIVFANRPETLASKILGYNHTTLGFTPYGDHWRNLRRLTTIQVFSSASLSRSSAIRAEETRAMAKRLFRGSDQGTWMKVNLNCLFFGLVYDVVMVMVAGKRGSIMDEVFGASVVMDICDYVPLLRWMGFKGTEKKLVDLHRRRDCFLQGLIDEAREKINDSFSVGESNKTFVQTLLSIQEAEPEYYTDEILKGLILPMFTAGTHTTALTMEWAMSLLLNHPHELEKARNEIDNNITHGKLLKDSDLPKLPYLRCIINETLRLYPVGPLLVPHSSSEDCKVEGFDVPQDTILLVNAWAIHRDHKLWDEPEIFKPDRFKDIEGVFDSFRFIPFGMGRRACPGSGMAMRLMGLALGTLIQCFEWEREGHGLVDLEEVCGLTLSKAKKLEALYRPRPSMMNLLSQI</sequence>
<dbReference type="InterPro" id="IPR036396">
    <property type="entry name" value="Cyt_P450_sf"/>
</dbReference>
<evidence type="ECO:0000256" key="6">
    <source>
        <dbReference type="ARBA" id="ARBA00023033"/>
    </source>
</evidence>
<keyword evidence="6 7" id="KW-0503">Monooxygenase</keyword>
<keyword evidence="10" id="KW-1185">Reference proteome</keyword>
<dbReference type="Gene3D" id="1.10.630.10">
    <property type="entry name" value="Cytochrome P450"/>
    <property type="match status" value="1"/>
</dbReference>
<comment type="caution">
    <text evidence="9">The sequence shown here is derived from an EMBL/GenBank/DDBJ whole genome shotgun (WGS) entry which is preliminary data.</text>
</comment>
<evidence type="ECO:0000256" key="3">
    <source>
        <dbReference type="ARBA" id="ARBA00022723"/>
    </source>
</evidence>
<evidence type="ECO:0000256" key="1">
    <source>
        <dbReference type="ARBA" id="ARBA00004167"/>
    </source>
</evidence>
<dbReference type="Pfam" id="PF00067">
    <property type="entry name" value="p450"/>
    <property type="match status" value="1"/>
</dbReference>
<comment type="subcellular location">
    <subcellularLocation>
        <location evidence="1">Membrane</location>
        <topology evidence="1">Single-pass membrane protein</topology>
    </subcellularLocation>
</comment>
<evidence type="ECO:0000256" key="2">
    <source>
        <dbReference type="ARBA" id="ARBA00022617"/>
    </source>
</evidence>
<dbReference type="Proteomes" id="UP001318860">
    <property type="component" value="Unassembled WGS sequence"/>
</dbReference>
<dbReference type="InterPro" id="IPR050651">
    <property type="entry name" value="Plant_Cytochrome_P450_Monoox"/>
</dbReference>
<gene>
    <name evidence="9" type="ORF">DH2020_049993</name>
</gene>
<dbReference type="PROSITE" id="PS00086">
    <property type="entry name" value="CYTOCHROME_P450"/>
    <property type="match status" value="1"/>
</dbReference>
<dbReference type="PANTHER" id="PTHR47947">
    <property type="entry name" value="CYTOCHROME P450 82C3-RELATED"/>
    <property type="match status" value="1"/>
</dbReference>
<organism evidence="9 10">
    <name type="scientific">Rehmannia glutinosa</name>
    <name type="common">Chinese foxglove</name>
    <dbReference type="NCBI Taxonomy" id="99300"/>
    <lineage>
        <taxon>Eukaryota</taxon>
        <taxon>Viridiplantae</taxon>
        <taxon>Streptophyta</taxon>
        <taxon>Embryophyta</taxon>
        <taxon>Tracheophyta</taxon>
        <taxon>Spermatophyta</taxon>
        <taxon>Magnoliopsida</taxon>
        <taxon>eudicotyledons</taxon>
        <taxon>Gunneridae</taxon>
        <taxon>Pentapetalae</taxon>
        <taxon>asterids</taxon>
        <taxon>lamiids</taxon>
        <taxon>Lamiales</taxon>
        <taxon>Orobanchaceae</taxon>
        <taxon>Rehmannieae</taxon>
        <taxon>Rehmannia</taxon>
    </lineage>
</organism>
<dbReference type="InterPro" id="IPR002401">
    <property type="entry name" value="Cyt_P450_E_grp-I"/>
</dbReference>
<comment type="similarity">
    <text evidence="7">Belongs to the cytochrome P450 family.</text>
</comment>
<evidence type="ECO:0000256" key="7">
    <source>
        <dbReference type="RuleBase" id="RU000461"/>
    </source>
</evidence>
<accession>A0ABR0U192</accession>
<keyword evidence="5 7" id="KW-0408">Iron</keyword>
<dbReference type="InterPro" id="IPR017972">
    <property type="entry name" value="Cyt_P450_CS"/>
</dbReference>
<keyword evidence="4 7" id="KW-0560">Oxidoreductase</keyword>
<evidence type="ECO:0000256" key="8">
    <source>
        <dbReference type="SAM" id="SignalP"/>
    </source>
</evidence>
<feature type="chain" id="PRO_5047127918" description="Cytochrome P450 protein" evidence="8">
    <location>
        <begin position="27"/>
        <end position="493"/>
    </location>
</feature>
<dbReference type="PRINTS" id="PR00463">
    <property type="entry name" value="EP450I"/>
</dbReference>
<dbReference type="EMBL" id="JABTTQ020003498">
    <property type="protein sequence ID" value="KAK6116271.1"/>
    <property type="molecule type" value="Genomic_DNA"/>
</dbReference>
<proteinExistence type="inferred from homology"/>
<feature type="signal peptide" evidence="8">
    <location>
        <begin position="1"/>
        <end position="26"/>
    </location>
</feature>
<evidence type="ECO:0000256" key="5">
    <source>
        <dbReference type="ARBA" id="ARBA00023004"/>
    </source>
</evidence>
<protein>
    <recommendedName>
        <fullName evidence="11">Cytochrome P450 protein</fullName>
    </recommendedName>
</protein>